<evidence type="ECO:0000313" key="2">
    <source>
        <dbReference type="EMBL" id="EWG08601.1"/>
    </source>
</evidence>
<proteinExistence type="predicted"/>
<reference evidence="3" key="1">
    <citation type="submission" date="2013-03" db="EMBL/GenBank/DDBJ databases">
        <title>Draft genome sequence of Bacillus firmus DS1.</title>
        <authorList>
            <person name="Peng D."/>
            <person name="Zhu L."/>
            <person name="Sun M."/>
        </authorList>
    </citation>
    <scope>NUCLEOTIDE SEQUENCE [LARGE SCALE GENOMIC DNA]</scope>
    <source>
        <strain evidence="3">DS1</strain>
    </source>
</reference>
<feature type="transmembrane region" description="Helical" evidence="1">
    <location>
        <begin position="37"/>
        <end position="60"/>
    </location>
</feature>
<dbReference type="PATRIC" id="fig|1307436.3.peg.4998"/>
<dbReference type="AlphaFoldDB" id="W7KZ65"/>
<keyword evidence="1" id="KW-0472">Membrane</keyword>
<organism evidence="2 3">
    <name type="scientific">Cytobacillus firmus DS1</name>
    <dbReference type="NCBI Taxonomy" id="1307436"/>
    <lineage>
        <taxon>Bacteria</taxon>
        <taxon>Bacillati</taxon>
        <taxon>Bacillota</taxon>
        <taxon>Bacilli</taxon>
        <taxon>Bacillales</taxon>
        <taxon>Bacillaceae</taxon>
        <taxon>Cytobacillus</taxon>
    </lineage>
</organism>
<comment type="caution">
    <text evidence="2">The sequence shown here is derived from an EMBL/GenBank/DDBJ whole genome shotgun (WGS) entry which is preliminary data.</text>
</comment>
<name>W7KZ65_CYTFI</name>
<dbReference type="EMBL" id="APVL01000035">
    <property type="protein sequence ID" value="EWG08601.1"/>
    <property type="molecule type" value="Genomic_DNA"/>
</dbReference>
<sequence>MKELLIKRGYLPVFIAGAVMVFVGAGGTYFLRNLIHFLMVLLVQVVCPGWIALCILETILRRRKKIMKVYELIELLKEMPQFNVVKLNDEEYVNDVEEVELDDRDYIIIRPR</sequence>
<keyword evidence="1" id="KW-1133">Transmembrane helix</keyword>
<accession>W7KZ65</accession>
<evidence type="ECO:0000256" key="1">
    <source>
        <dbReference type="SAM" id="Phobius"/>
    </source>
</evidence>
<reference evidence="2 3" key="2">
    <citation type="journal article" date="2016" name="Sci. Rep.">
        <title>A novel serine protease, Sep1, from Bacillus firmus DS-1 has nematicidal activity and degrades multiple intestinal-associated nematode proteins.</title>
        <authorList>
            <person name="Geng C."/>
            <person name="Nie X."/>
            <person name="Tang Z."/>
            <person name="Zhang Y."/>
            <person name="Lin J."/>
            <person name="Sun M."/>
            <person name="Peng D."/>
        </authorList>
    </citation>
    <scope>NUCLEOTIDE SEQUENCE [LARGE SCALE GENOMIC DNA]</scope>
    <source>
        <strain evidence="2 3">DS1</strain>
    </source>
</reference>
<evidence type="ECO:0000313" key="3">
    <source>
        <dbReference type="Proteomes" id="UP000019270"/>
    </source>
</evidence>
<dbReference type="RefSeq" id="WP_035333213.1">
    <property type="nucleotide sequence ID" value="NZ_APVL01000035.1"/>
</dbReference>
<keyword evidence="1" id="KW-0812">Transmembrane</keyword>
<protein>
    <submittedName>
        <fullName evidence="2">Uncharacterized protein</fullName>
    </submittedName>
</protein>
<feature type="transmembrane region" description="Helical" evidence="1">
    <location>
        <begin position="9"/>
        <end position="31"/>
    </location>
</feature>
<gene>
    <name evidence="2" type="ORF">PBF_23448</name>
</gene>
<dbReference type="Proteomes" id="UP000019270">
    <property type="component" value="Unassembled WGS sequence"/>
</dbReference>